<evidence type="ECO:0000256" key="4">
    <source>
        <dbReference type="SAM" id="MobiDB-lite"/>
    </source>
</evidence>
<dbReference type="Pfam" id="PF00069">
    <property type="entry name" value="Pkinase"/>
    <property type="match status" value="1"/>
</dbReference>
<accession>A0ABQ8YHY2</accession>
<dbReference type="PROSITE" id="PS50297">
    <property type="entry name" value="ANK_REP_REGION"/>
    <property type="match status" value="5"/>
</dbReference>
<dbReference type="Proteomes" id="UP001150062">
    <property type="component" value="Unassembled WGS sequence"/>
</dbReference>
<dbReference type="Pfam" id="PF12796">
    <property type="entry name" value="Ank_2"/>
    <property type="match status" value="3"/>
</dbReference>
<gene>
    <name evidence="7" type="ORF">M0813_21473</name>
</gene>
<evidence type="ECO:0000256" key="3">
    <source>
        <dbReference type="PROSITE-ProRule" id="PRU00023"/>
    </source>
</evidence>
<feature type="repeat" description="ANK" evidence="3">
    <location>
        <begin position="162"/>
        <end position="194"/>
    </location>
</feature>
<dbReference type="InterPro" id="IPR000719">
    <property type="entry name" value="Prot_kinase_dom"/>
</dbReference>
<comment type="caution">
    <text evidence="7">The sequence shown here is derived from an EMBL/GenBank/DDBJ whole genome shotgun (WGS) entry which is preliminary data.</text>
</comment>
<feature type="compositionally biased region" description="Basic and acidic residues" evidence="4">
    <location>
        <begin position="1239"/>
        <end position="1248"/>
    </location>
</feature>
<evidence type="ECO:0000313" key="8">
    <source>
        <dbReference type="Proteomes" id="UP001150062"/>
    </source>
</evidence>
<evidence type="ECO:0000259" key="5">
    <source>
        <dbReference type="PROSITE" id="PS50011"/>
    </source>
</evidence>
<keyword evidence="1" id="KW-0677">Repeat</keyword>
<dbReference type="PROSITE" id="PS50011">
    <property type="entry name" value="PROTEIN_KINASE_DOM"/>
    <property type="match status" value="1"/>
</dbReference>
<dbReference type="SUPFAM" id="SSF48403">
    <property type="entry name" value="Ankyrin repeat"/>
    <property type="match status" value="1"/>
</dbReference>
<dbReference type="SUPFAM" id="SSF49265">
    <property type="entry name" value="Fibronectin type III"/>
    <property type="match status" value="1"/>
</dbReference>
<proteinExistence type="predicted"/>
<reference evidence="7" key="1">
    <citation type="submission" date="2022-08" db="EMBL/GenBank/DDBJ databases">
        <title>Novel sulfate-reducing endosymbionts in the free-living metamonad Anaeramoeba.</title>
        <authorList>
            <person name="Jerlstrom-Hultqvist J."/>
            <person name="Cepicka I."/>
            <person name="Gallot-Lavallee L."/>
            <person name="Salas-Leiva D."/>
            <person name="Curtis B.A."/>
            <person name="Zahonova K."/>
            <person name="Pipaliya S."/>
            <person name="Dacks J."/>
            <person name="Roger A.J."/>
        </authorList>
    </citation>
    <scope>NUCLEOTIDE SEQUENCE</scope>
    <source>
        <strain evidence="7">Schooner1</strain>
    </source>
</reference>
<keyword evidence="2 3" id="KW-0040">ANK repeat</keyword>
<feature type="compositionally biased region" description="Basic and acidic residues" evidence="4">
    <location>
        <begin position="680"/>
        <end position="708"/>
    </location>
</feature>
<dbReference type="InterPro" id="IPR036770">
    <property type="entry name" value="Ankyrin_rpt-contain_sf"/>
</dbReference>
<feature type="region of interest" description="Disordered" evidence="4">
    <location>
        <begin position="669"/>
        <end position="708"/>
    </location>
</feature>
<feature type="repeat" description="ANK" evidence="3">
    <location>
        <begin position="65"/>
        <end position="97"/>
    </location>
</feature>
<feature type="region of interest" description="Disordered" evidence="4">
    <location>
        <begin position="585"/>
        <end position="607"/>
    </location>
</feature>
<feature type="domain" description="Fibronectin type-III" evidence="6">
    <location>
        <begin position="287"/>
        <end position="379"/>
    </location>
</feature>
<feature type="compositionally biased region" description="Basic and acidic residues" evidence="4">
    <location>
        <begin position="729"/>
        <end position="756"/>
    </location>
</feature>
<dbReference type="Gene3D" id="1.10.510.10">
    <property type="entry name" value="Transferase(Phosphotransferase) domain 1"/>
    <property type="match status" value="1"/>
</dbReference>
<feature type="repeat" description="ANK" evidence="3">
    <location>
        <begin position="131"/>
        <end position="163"/>
    </location>
</feature>
<feature type="repeat" description="ANK" evidence="3">
    <location>
        <begin position="32"/>
        <end position="60"/>
    </location>
</feature>
<evidence type="ECO:0000259" key="6">
    <source>
        <dbReference type="PROSITE" id="PS50853"/>
    </source>
</evidence>
<dbReference type="Gene3D" id="1.25.40.20">
    <property type="entry name" value="Ankyrin repeat-containing domain"/>
    <property type="match status" value="3"/>
</dbReference>
<sequence>MEELFEAIKSNDLFTLKYCLQQNAPLNETNSDGETVLHVACHLGHVKIVEFLLRKGVDYDKGLPNGKNALYLACENNRIEVVKTLIKYKIDFSIAEELANMSSLHISVNHGHHKIVKLLLEKMDPNILMFKDYTPLHIACRNGSVKCVKLLIKHHAEINAIANTSPLYFASENGNAKIIEMLLKAGADPNIRTLYLENSCLHIGCKNGNFQAVQLLIGAGIDPNIINKDGLTPLHISVQEEYEEIVEFLLSCNCDVSILDKDKTIAIEIAEKKRNNSLKQLISRYSKIKEIYCEEKTSNSIKIKWNLPLCFVNYKNFILEYGIISNKEEPFLELIETEETTIKLKNLKEFQEYYFRIKVKKNGKDFEWSDVIKFQTLALKLPKKIDQERIFGIYNKNQQMTKLIWNIPSELIDYYELKFNGCKYRQSKDNVYQIEGEVNTVKITPHNRIGFGPTTLKILKSPHPDFCNFVDFKKTFSVDEGKATFLVQLVDKGGEKIVSCGEWEPGFTFFVRPLRKKKVGSTINNEKIDNCQEKKNGILNKIEIDNIQKDQIIQMDMELGFEDKNFVKMVNEGIENENEIKIKNKIGKNEKKQEDQNRKDQNKKIDTRVEYENLKNEKIQSPKIKTQKEREISKDENRIITNGKELKNRNKLGRNEIIGMENKFSNKIGRGGNVNITGTEIRREKEKGEEKGEEKEKEKEKGKEKEKEDIKRMDIKINGNKINHNNTTETEKQKNENEIKKENENENEKHKEIENKKKQKINNFQYGNKANSEFYSNGRYLFTYFVTKAGVYEGNIFYNQKLLTLSPFVFEMKSGKFSPSKSKFQFSNNNEKNIYPNEIILKGILQDKYKNRINSNKSIDLSCTINDLDGNSKKISPLYLKNGEIQIRCKPWITGNFYFLFSNQNECSSKYFIVYPNFNLKINFKKLNLKLLKENSFKIQTFKRKNKRQRLIIQIFPTNFKETSKDGILKDLKKIQNIAHPNLVKILGISYNNNNKKKPRNSHNKSNEQSGNIKKVGGLGRLCIISEYIKGKNLKEIQQKLVFQEKIQILISICRILIYLHSKNIFFYHLKPSNIYFSNNNIQSIKIKKFGMKHVLNDVLNSNIMFKTLKYVDPTLESLKSYKSVNDVFSFGILMEFVMYGNDKMKRKKKQLMKIDELILLCKNRKKIQMRPTFSEIQKKLICFSKMNFSNFYFQILESTLLQTIRKEEIKLIIDKSDNGDLKNQIKNETGNMNENGDEDKNRHESENKLKTKTKQQNFDFYLNIVESSLLDISIYPLEMYEKIKSIFFDFFGHKNNMRIKKILLLNNKQNELNFKNYISLFRKKSKKISFLNNNNNISPKDYSTKNFSINTLEYNILSHLFQSPNIINSKYNPERPILAWKLLRSNEDLDEIIHNGFESYYFPKPLFFHQYIGTGNSLLKKSYKQFKICLSWVSLGYVHPELNKSEKYLKNFTFMPKINSIFCLQADKIQIADERKLTYVLGNVFKDDIVIQNPHAVLPRFIIDFEINCL</sequence>
<dbReference type="SUPFAM" id="SSF56112">
    <property type="entry name" value="Protein kinase-like (PK-like)"/>
    <property type="match status" value="1"/>
</dbReference>
<name>A0ABQ8YHY2_9EUKA</name>
<dbReference type="PANTHER" id="PTHR24166">
    <property type="entry name" value="ROLLING PEBBLES, ISOFORM B"/>
    <property type="match status" value="1"/>
</dbReference>
<dbReference type="InterPro" id="IPR011009">
    <property type="entry name" value="Kinase-like_dom_sf"/>
</dbReference>
<dbReference type="EMBL" id="JAOAOG010000166">
    <property type="protein sequence ID" value="KAJ6244209.1"/>
    <property type="molecule type" value="Genomic_DNA"/>
</dbReference>
<dbReference type="PROSITE" id="PS50853">
    <property type="entry name" value="FN3"/>
    <property type="match status" value="1"/>
</dbReference>
<evidence type="ECO:0000256" key="2">
    <source>
        <dbReference type="ARBA" id="ARBA00023043"/>
    </source>
</evidence>
<dbReference type="CDD" id="cd00063">
    <property type="entry name" value="FN3"/>
    <property type="match status" value="1"/>
</dbReference>
<dbReference type="InterPro" id="IPR050889">
    <property type="entry name" value="Dendritic_Spine_Reg/Scaffold"/>
</dbReference>
<feature type="region of interest" description="Disordered" evidence="4">
    <location>
        <begin position="994"/>
        <end position="1013"/>
    </location>
</feature>
<dbReference type="PRINTS" id="PR01415">
    <property type="entry name" value="ANKYRIN"/>
</dbReference>
<evidence type="ECO:0000256" key="1">
    <source>
        <dbReference type="ARBA" id="ARBA00022737"/>
    </source>
</evidence>
<dbReference type="InterPro" id="IPR002110">
    <property type="entry name" value="Ankyrin_rpt"/>
</dbReference>
<feature type="repeat" description="ANK" evidence="3">
    <location>
        <begin position="196"/>
        <end position="228"/>
    </location>
</feature>
<dbReference type="PANTHER" id="PTHR24166:SF48">
    <property type="entry name" value="PROTEIN VAPYRIN"/>
    <property type="match status" value="1"/>
</dbReference>
<dbReference type="PROSITE" id="PS50088">
    <property type="entry name" value="ANK_REPEAT"/>
    <property type="match status" value="6"/>
</dbReference>
<feature type="region of interest" description="Disordered" evidence="4">
    <location>
        <begin position="1224"/>
        <end position="1248"/>
    </location>
</feature>
<dbReference type="InterPro" id="IPR003961">
    <property type="entry name" value="FN3_dom"/>
</dbReference>
<dbReference type="InterPro" id="IPR036116">
    <property type="entry name" value="FN3_sf"/>
</dbReference>
<dbReference type="Gene3D" id="2.60.40.10">
    <property type="entry name" value="Immunoglobulins"/>
    <property type="match status" value="1"/>
</dbReference>
<feature type="repeat" description="ANK" evidence="3">
    <location>
        <begin position="229"/>
        <end position="261"/>
    </location>
</feature>
<feature type="domain" description="Protein kinase" evidence="5">
    <location>
        <begin position="926"/>
        <end position="1222"/>
    </location>
</feature>
<keyword evidence="8" id="KW-1185">Reference proteome</keyword>
<organism evidence="7 8">
    <name type="scientific">Anaeramoeba flamelloides</name>
    <dbReference type="NCBI Taxonomy" id="1746091"/>
    <lineage>
        <taxon>Eukaryota</taxon>
        <taxon>Metamonada</taxon>
        <taxon>Anaeramoebidae</taxon>
        <taxon>Anaeramoeba</taxon>
    </lineage>
</organism>
<evidence type="ECO:0000313" key="7">
    <source>
        <dbReference type="EMBL" id="KAJ6244209.1"/>
    </source>
</evidence>
<dbReference type="InterPro" id="IPR013783">
    <property type="entry name" value="Ig-like_fold"/>
</dbReference>
<dbReference type="SMART" id="SM00248">
    <property type="entry name" value="ANK"/>
    <property type="match status" value="7"/>
</dbReference>
<protein>
    <submittedName>
        <fullName evidence="7">Repeat protein</fullName>
    </submittedName>
</protein>
<feature type="region of interest" description="Disordered" evidence="4">
    <location>
        <begin position="720"/>
        <end position="757"/>
    </location>
</feature>